<protein>
    <submittedName>
        <fullName evidence="13">Peptidase domain-containing ABC transporter</fullName>
    </submittedName>
</protein>
<dbReference type="GO" id="GO:0006508">
    <property type="term" value="P:proteolysis"/>
    <property type="evidence" value="ECO:0007669"/>
    <property type="project" value="UniProtKB-KW"/>
</dbReference>
<dbReference type="PANTHER" id="PTHR43394">
    <property type="entry name" value="ATP-DEPENDENT PERMEASE MDL1, MITOCHONDRIAL"/>
    <property type="match status" value="1"/>
</dbReference>
<evidence type="ECO:0000256" key="6">
    <source>
        <dbReference type="ARBA" id="ARBA00022741"/>
    </source>
</evidence>
<keyword evidence="14" id="KW-1185">Reference proteome</keyword>
<dbReference type="InterPro" id="IPR027417">
    <property type="entry name" value="P-loop_NTPase"/>
</dbReference>
<evidence type="ECO:0000256" key="10">
    <source>
        <dbReference type="ARBA" id="ARBA00022967"/>
    </source>
</evidence>
<dbReference type="OrthoDB" id="9762778at2"/>
<dbReference type="EMBL" id="CP061336">
    <property type="protein sequence ID" value="QNU67764.1"/>
    <property type="molecule type" value="Genomic_DNA"/>
</dbReference>
<evidence type="ECO:0000256" key="11">
    <source>
        <dbReference type="ARBA" id="ARBA00022989"/>
    </source>
</evidence>
<dbReference type="InterPro" id="IPR036640">
    <property type="entry name" value="ABC1_TM_sf"/>
</dbReference>
<dbReference type="PROSITE" id="PS00211">
    <property type="entry name" value="ABC_TRANSPORTER_1"/>
    <property type="match status" value="1"/>
</dbReference>
<dbReference type="Pfam" id="PF00005">
    <property type="entry name" value="ABC_tran"/>
    <property type="match status" value="1"/>
</dbReference>
<evidence type="ECO:0000256" key="5">
    <source>
        <dbReference type="ARBA" id="ARBA00022692"/>
    </source>
</evidence>
<keyword evidence="11" id="KW-1133">Transmembrane helix</keyword>
<dbReference type="InterPro" id="IPR003593">
    <property type="entry name" value="AAA+_ATPase"/>
</dbReference>
<reference evidence="13 14" key="1">
    <citation type="submission" date="2020-09" db="EMBL/GenBank/DDBJ databases">
        <title>Characterization and genome sequencing of Ruminiclostridium sp. nov. MA18.</title>
        <authorList>
            <person name="Rettenmaier R."/>
            <person name="Kowollik M.-L."/>
            <person name="Liebl W."/>
            <person name="Zverlov V."/>
        </authorList>
    </citation>
    <scope>NUCLEOTIDE SEQUENCE [LARGE SCALE GENOMIC DNA]</scope>
    <source>
        <strain evidence="13 14">MA18</strain>
    </source>
</reference>
<keyword evidence="9" id="KW-0067">ATP-binding</keyword>
<evidence type="ECO:0000313" key="13">
    <source>
        <dbReference type="EMBL" id="QNU67764.1"/>
    </source>
</evidence>
<dbReference type="Proteomes" id="UP000306409">
    <property type="component" value="Chromosome"/>
</dbReference>
<keyword evidence="10" id="KW-1278">Translocase</keyword>
<proteinExistence type="predicted"/>
<dbReference type="NCBIfam" id="TIGR01193">
    <property type="entry name" value="bacteriocin_ABC"/>
    <property type="match status" value="1"/>
</dbReference>
<dbReference type="FunFam" id="3.40.50.300:FF:000287">
    <property type="entry name" value="Multidrug ABC transporter ATP-binding protein"/>
    <property type="match status" value="1"/>
</dbReference>
<dbReference type="KEGG" id="rher:EHE19_004680"/>
<keyword evidence="8" id="KW-0788">Thiol protease</keyword>
<keyword evidence="6" id="KW-0547">Nucleotide-binding</keyword>
<dbReference type="GO" id="GO:0016887">
    <property type="term" value="F:ATP hydrolysis activity"/>
    <property type="evidence" value="ECO:0007669"/>
    <property type="project" value="InterPro"/>
</dbReference>
<evidence type="ECO:0000256" key="2">
    <source>
        <dbReference type="ARBA" id="ARBA00022448"/>
    </source>
</evidence>
<dbReference type="Pfam" id="PF03412">
    <property type="entry name" value="Peptidase_C39"/>
    <property type="match status" value="1"/>
</dbReference>
<dbReference type="Gene3D" id="3.40.50.300">
    <property type="entry name" value="P-loop containing nucleotide triphosphate hydrolases"/>
    <property type="match status" value="1"/>
</dbReference>
<keyword evidence="5" id="KW-0812">Transmembrane</keyword>
<evidence type="ECO:0000256" key="3">
    <source>
        <dbReference type="ARBA" id="ARBA00022475"/>
    </source>
</evidence>
<sequence length="771" mass="86517">MQNPFKRYYCIKQHDITDCGAACLATISKQYGFKTSITKIREVAGTDKQGTNAYGVIKAAEVLGFTAKGVKGDKEAFFSEFPLPCIAHVVVEGTLLHYVVIHKITKKQVLVADPGKGIIKYSPEDFFKIWTGVLILMVPNATFKKGDETKGLFSRFFNLMLPQKRLLINIFFTSLIYTMLGITASFYFTFLLDDILQYNLEKTLHVISIGIILLYLFQTLLGAFRSHMVLYLSQKIDIPLILGYYQHVLGLPMNFFGTRKVGEIISRFMDASKVRDAISGATLTIMIDTLMAVAGAIILYTQNSMLFAITVIIAIVYGVIVFSFNKPIKNVNKEQMEHNAQLTSYLVESLNGIETVKTFNAEWEASIKTEGKFIKLLKAIFKGGIINNLQSSITSFTALVGGVVILWVGAWNVIKGNMTAGQLLSYNALLGYFLEPIKNLINLQPMLQTAIVASDRLGEIFDLELEKGENEDKKIKPSDIKGDICFQNVDFRYGTRAMVLNNINLTIKYGEKIAFVGESGSGKTTLVKLLMNLYPWEKGEITIKGYNVKDINYDVLREKIAYISQDIFMFSGTIRENLCLGNKNLEMEEIIEACKMAQAHDFINKFPLRYETNLEENGANLSGGQKQRLAIARAILKKPDIFIMDEATSNLDSIAEKAIEKTIETVCKGVTTIIIAHRLSTIKRCDRIYVMEEGKIIEIGSHFELMSKGGRYYELWKEQLPDNIEDNSVKSTNDNVSKNENTCYDVNSKKENTLNRDMLSNVAVSSAQTGE</sequence>
<dbReference type="InterPro" id="IPR039421">
    <property type="entry name" value="Type_1_exporter"/>
</dbReference>
<keyword evidence="2" id="KW-0813">Transport</keyword>
<dbReference type="CDD" id="cd18570">
    <property type="entry name" value="ABC_6TM_PCAT1_LagD_like"/>
    <property type="match status" value="1"/>
</dbReference>
<keyword evidence="12" id="KW-0472">Membrane</keyword>
<dbReference type="SMART" id="SM00382">
    <property type="entry name" value="AAA"/>
    <property type="match status" value="1"/>
</dbReference>
<accession>A0A4U7JET2</accession>
<evidence type="ECO:0000256" key="4">
    <source>
        <dbReference type="ARBA" id="ARBA00022670"/>
    </source>
</evidence>
<dbReference type="SUPFAM" id="SSF52540">
    <property type="entry name" value="P-loop containing nucleoside triphosphate hydrolases"/>
    <property type="match status" value="1"/>
</dbReference>
<keyword evidence="4" id="KW-0645">Protease</keyword>
<organism evidence="13 14">
    <name type="scientific">Ruminiclostridium herbifermentans</name>
    <dbReference type="NCBI Taxonomy" id="2488810"/>
    <lineage>
        <taxon>Bacteria</taxon>
        <taxon>Bacillati</taxon>
        <taxon>Bacillota</taxon>
        <taxon>Clostridia</taxon>
        <taxon>Eubacteriales</taxon>
        <taxon>Oscillospiraceae</taxon>
        <taxon>Ruminiclostridium</taxon>
    </lineage>
</organism>
<evidence type="ECO:0000256" key="12">
    <source>
        <dbReference type="ARBA" id="ARBA00023136"/>
    </source>
</evidence>
<dbReference type="GO" id="GO:0015421">
    <property type="term" value="F:ABC-type oligopeptide transporter activity"/>
    <property type="evidence" value="ECO:0007669"/>
    <property type="project" value="TreeGrafter"/>
</dbReference>
<dbReference type="InterPro" id="IPR005074">
    <property type="entry name" value="Peptidase_C39"/>
</dbReference>
<evidence type="ECO:0000313" key="14">
    <source>
        <dbReference type="Proteomes" id="UP000306409"/>
    </source>
</evidence>
<dbReference type="PROSITE" id="PS50929">
    <property type="entry name" value="ABC_TM1F"/>
    <property type="match status" value="1"/>
</dbReference>
<keyword evidence="7" id="KW-0378">Hydrolase</keyword>
<dbReference type="PROSITE" id="PS50893">
    <property type="entry name" value="ABC_TRANSPORTER_2"/>
    <property type="match status" value="1"/>
</dbReference>
<name>A0A4U7JET2_9FIRM</name>
<dbReference type="SUPFAM" id="SSF90123">
    <property type="entry name" value="ABC transporter transmembrane region"/>
    <property type="match status" value="1"/>
</dbReference>
<dbReference type="PANTHER" id="PTHR43394:SF1">
    <property type="entry name" value="ATP-BINDING CASSETTE SUB-FAMILY B MEMBER 10, MITOCHONDRIAL"/>
    <property type="match status" value="1"/>
</dbReference>
<dbReference type="PROSITE" id="PS50990">
    <property type="entry name" value="PEPTIDASE_C39"/>
    <property type="match status" value="1"/>
</dbReference>
<evidence type="ECO:0000256" key="7">
    <source>
        <dbReference type="ARBA" id="ARBA00022801"/>
    </source>
</evidence>
<dbReference type="GO" id="GO:0005886">
    <property type="term" value="C:plasma membrane"/>
    <property type="evidence" value="ECO:0007669"/>
    <property type="project" value="UniProtKB-SubCell"/>
</dbReference>
<dbReference type="Gene3D" id="1.20.1560.10">
    <property type="entry name" value="ABC transporter type 1, transmembrane domain"/>
    <property type="match status" value="1"/>
</dbReference>
<evidence type="ECO:0000256" key="9">
    <source>
        <dbReference type="ARBA" id="ARBA00022840"/>
    </source>
</evidence>
<dbReference type="GO" id="GO:0008234">
    <property type="term" value="F:cysteine-type peptidase activity"/>
    <property type="evidence" value="ECO:0007669"/>
    <property type="project" value="UniProtKB-KW"/>
</dbReference>
<comment type="subcellular location">
    <subcellularLocation>
        <location evidence="1">Cell membrane</location>
        <topology evidence="1">Multi-pass membrane protein</topology>
    </subcellularLocation>
</comment>
<evidence type="ECO:0000256" key="1">
    <source>
        <dbReference type="ARBA" id="ARBA00004651"/>
    </source>
</evidence>
<dbReference type="CDD" id="cd02418">
    <property type="entry name" value="Peptidase_C39B"/>
    <property type="match status" value="1"/>
</dbReference>
<keyword evidence="3" id="KW-1003">Cell membrane</keyword>
<gene>
    <name evidence="13" type="ORF">EHE19_004680</name>
</gene>
<evidence type="ECO:0000256" key="8">
    <source>
        <dbReference type="ARBA" id="ARBA00022807"/>
    </source>
</evidence>
<dbReference type="Pfam" id="PF00664">
    <property type="entry name" value="ABC_membrane"/>
    <property type="match status" value="1"/>
</dbReference>
<dbReference type="InterPro" id="IPR003439">
    <property type="entry name" value="ABC_transporter-like_ATP-bd"/>
</dbReference>
<dbReference type="GO" id="GO:0043214">
    <property type="term" value="F:ABC-type bacteriocin transporter activity"/>
    <property type="evidence" value="ECO:0007669"/>
    <property type="project" value="InterPro"/>
</dbReference>
<dbReference type="Gene3D" id="3.90.70.10">
    <property type="entry name" value="Cysteine proteinases"/>
    <property type="match status" value="1"/>
</dbReference>
<dbReference type="GO" id="GO:0005524">
    <property type="term" value="F:ATP binding"/>
    <property type="evidence" value="ECO:0007669"/>
    <property type="project" value="UniProtKB-KW"/>
</dbReference>
<dbReference type="InterPro" id="IPR011527">
    <property type="entry name" value="ABC1_TM_dom"/>
</dbReference>
<dbReference type="InterPro" id="IPR005897">
    <property type="entry name" value="Pept_C39_ABC_bacteriocin"/>
</dbReference>
<dbReference type="AlphaFoldDB" id="A0A4U7JET2"/>
<dbReference type="InterPro" id="IPR017871">
    <property type="entry name" value="ABC_transporter-like_CS"/>
</dbReference>
<dbReference type="RefSeq" id="WP_137698161.1">
    <property type="nucleotide sequence ID" value="NZ_CP061336.1"/>
</dbReference>